<dbReference type="RefSeq" id="WP_058219527.1">
    <property type="nucleotide sequence ID" value="NZ_LKLN01000031.1"/>
</dbReference>
<evidence type="ECO:0000313" key="1">
    <source>
        <dbReference type="EMBL" id="KSU06336.1"/>
    </source>
</evidence>
<organism evidence="1 2">
    <name type="scientific">Lactococcus lactis subsp. lactis</name>
    <name type="common">Streptococcus lactis</name>
    <dbReference type="NCBI Taxonomy" id="1360"/>
    <lineage>
        <taxon>Bacteria</taxon>
        <taxon>Bacillati</taxon>
        <taxon>Bacillota</taxon>
        <taxon>Bacilli</taxon>
        <taxon>Lactobacillales</taxon>
        <taxon>Streptococcaceae</taxon>
        <taxon>Lactococcus</taxon>
    </lineage>
</organism>
<accession>A0A0V8D5R3</accession>
<dbReference type="EMBL" id="LKLN01000031">
    <property type="protein sequence ID" value="KSU06336.1"/>
    <property type="molecule type" value="Genomic_DNA"/>
</dbReference>
<evidence type="ECO:0000313" key="2">
    <source>
        <dbReference type="Proteomes" id="UP000053058"/>
    </source>
</evidence>
<name>A0A0V8D5R3_LACLL</name>
<dbReference type="Proteomes" id="UP000053058">
    <property type="component" value="Unassembled WGS sequence"/>
</dbReference>
<dbReference type="AlphaFoldDB" id="A0A0V8D5R3"/>
<proteinExistence type="predicted"/>
<comment type="caution">
    <text evidence="1">The sequence shown here is derived from an EMBL/GenBank/DDBJ whole genome shotgun (WGS) entry which is preliminary data.</text>
</comment>
<reference evidence="2" key="1">
    <citation type="submission" date="2015-10" db="EMBL/GenBank/DDBJ databases">
        <title>Draft Genome Sequences of 11 Lactococcus lactis subspecies cremoris strains.</title>
        <authorList>
            <person name="Wels M."/>
            <person name="Backus L."/>
            <person name="Boekhorst J."/>
            <person name="Dijkstra A."/>
            <person name="Beerthuizen M."/>
            <person name="Kelly W."/>
            <person name="Siezen R."/>
            <person name="Bachmann H."/>
            <person name="Van Hijum S."/>
        </authorList>
    </citation>
    <scope>NUCLEOTIDE SEQUENCE [LARGE SCALE GENOMIC DNA]</scope>
    <source>
        <strain evidence="2">KF282</strain>
    </source>
</reference>
<sequence>MSQNTKTILSNLFTLTSELSEPTSKLIHIEGANETPATQKDLAKGLHENLIDLTEVLGLSVDELTEAQEEEPQETVKSIIEDIKELAFNPDELVGADTEVLADLLTDNVERLIKVLGLTGLSIITNDKQESEENTLKAQIQELYSLNDSMFKDDINEVPRFTDGTEITAKDLADMNINALDNIAELIGFELEE</sequence>
<gene>
    <name evidence="1" type="ORF">KF282_1235</name>
</gene>
<dbReference type="PATRIC" id="fig|1360.105.peg.2180"/>
<protein>
    <submittedName>
        <fullName evidence="1">Uncharacterized protein</fullName>
    </submittedName>
</protein>